<keyword evidence="9 10" id="KW-0998">Cell outer membrane</keyword>
<dbReference type="Gene3D" id="2.170.130.10">
    <property type="entry name" value="TonB-dependent receptor, plug domain"/>
    <property type="match status" value="1"/>
</dbReference>
<evidence type="ECO:0000256" key="4">
    <source>
        <dbReference type="ARBA" id="ARBA00022692"/>
    </source>
</evidence>
<dbReference type="GO" id="GO:0044718">
    <property type="term" value="P:siderophore transmembrane transport"/>
    <property type="evidence" value="ECO:0007669"/>
    <property type="project" value="TreeGrafter"/>
</dbReference>
<evidence type="ECO:0000256" key="8">
    <source>
        <dbReference type="ARBA" id="ARBA00023170"/>
    </source>
</evidence>
<evidence type="ECO:0000256" key="12">
    <source>
        <dbReference type="SAM" id="SignalP"/>
    </source>
</evidence>
<comment type="subcellular location">
    <subcellularLocation>
        <location evidence="1 10">Cell outer membrane</location>
        <topology evidence="1 10">Multi-pass membrane protein</topology>
    </subcellularLocation>
</comment>
<dbReference type="InterPro" id="IPR037066">
    <property type="entry name" value="Plug_dom_sf"/>
</dbReference>
<dbReference type="GO" id="GO:0015344">
    <property type="term" value="F:siderophore uptake transmembrane transporter activity"/>
    <property type="evidence" value="ECO:0007669"/>
    <property type="project" value="TreeGrafter"/>
</dbReference>
<evidence type="ECO:0000256" key="6">
    <source>
        <dbReference type="ARBA" id="ARBA00023077"/>
    </source>
</evidence>
<evidence type="ECO:0000313" key="16">
    <source>
        <dbReference type="Proteomes" id="UP000295292"/>
    </source>
</evidence>
<comment type="caution">
    <text evidence="15">The sequence shown here is derived from an EMBL/GenBank/DDBJ whole genome shotgun (WGS) entry which is preliminary data.</text>
</comment>
<dbReference type="Gene3D" id="2.60.40.1120">
    <property type="entry name" value="Carboxypeptidase-like, regulatory domain"/>
    <property type="match status" value="1"/>
</dbReference>
<name>A0A4R6WEN5_9SPHI</name>
<evidence type="ECO:0000313" key="15">
    <source>
        <dbReference type="EMBL" id="TDQ78203.1"/>
    </source>
</evidence>
<sequence length="798" mass="91060">MRYSYSFAFLLFSYCLTNLLFAQSNDRIQGRVIQQDGRPITDATIKIADQTILSRSDGSFKSTKAIKGRQIIRISAIGYVPHMDTLDIDNAKKVFLEITLYPKENTIDQVEVRGKTQIQKLKEEPIRSIIIDAKAVAEQPNSLAEVMNRAPGIRIRQSGGVGNQVDVSINGFQGNAVQYFRDGIPLEYLGGGYGINNVPINQLEHVEIYKGVIPVNLGGDALGGAVNLVTSQNHKKTFQASYEVGSFNTHLINLSGQQQFQNNWFAGIDAFVNYSDNNYKVDIETVDENANLKPARVKLFHNAYKHYFTEAYAGIKNKKWADELRLSIALYQIDRQSQHPALMTNPYGAIKLNNKGIVPSIRYKKSFWDNRIDLDQFVSYSSTNRHRTDTLKGTFDWYGKFTPGTSVGESPNPSLASIDYKNIINRTALSFHIAPQHQIHANFILNRNTRQGSDPLGFRFTGTDIDVLSKEATYQKSILGLSWESNWFDKKLTNQLFIKHFSFTSRGINAFLSNDTDLNKYKSISDRSWGFGNAIKYQINNKSFIRASVELTNRLPLQEELFGDNDTRAPNFDLKPERSFNANLGYRYATNNFASEVGTFYRRTKGMILLTPIQSPFSQYKNLDSIQGYGFDIDLSYKLFKNFEVTGNATWQDIRMIDIGVPLYKWIEGTRLTNTPYFFSNIGLKANFQNVFTKNDAIKPYIHYNFIREFYLVHIPKDKEADGFLGLTGSSQVDTKDLVPDQSLMNIGFNYVFPSSRWSLSAEVKNLMNSKLYDYYKIQRPGRSWHFKINYYIKSIKS</sequence>
<dbReference type="Pfam" id="PF00593">
    <property type="entry name" value="TonB_dep_Rec_b-barrel"/>
    <property type="match status" value="1"/>
</dbReference>
<dbReference type="Gene3D" id="2.40.170.20">
    <property type="entry name" value="TonB-dependent receptor, beta-barrel domain"/>
    <property type="match status" value="1"/>
</dbReference>
<reference evidence="15 16" key="1">
    <citation type="submission" date="2019-03" db="EMBL/GenBank/DDBJ databases">
        <title>Genomic Encyclopedia of Archaeal and Bacterial Type Strains, Phase II (KMG-II): from individual species to whole genera.</title>
        <authorList>
            <person name="Goeker M."/>
        </authorList>
    </citation>
    <scope>NUCLEOTIDE SEQUENCE [LARGE SCALE GENOMIC DNA]</scope>
    <source>
        <strain evidence="15 16">DSM 28353</strain>
    </source>
</reference>
<evidence type="ECO:0000256" key="10">
    <source>
        <dbReference type="PROSITE-ProRule" id="PRU01360"/>
    </source>
</evidence>
<evidence type="ECO:0000259" key="14">
    <source>
        <dbReference type="Pfam" id="PF07715"/>
    </source>
</evidence>
<dbReference type="GO" id="GO:0009279">
    <property type="term" value="C:cell outer membrane"/>
    <property type="evidence" value="ECO:0007669"/>
    <property type="project" value="UniProtKB-SubCell"/>
</dbReference>
<evidence type="ECO:0000256" key="7">
    <source>
        <dbReference type="ARBA" id="ARBA00023136"/>
    </source>
</evidence>
<keyword evidence="5 12" id="KW-0732">Signal</keyword>
<feature type="signal peptide" evidence="12">
    <location>
        <begin position="1"/>
        <end position="22"/>
    </location>
</feature>
<keyword evidence="3 10" id="KW-1134">Transmembrane beta strand</keyword>
<dbReference type="Proteomes" id="UP000295292">
    <property type="component" value="Unassembled WGS sequence"/>
</dbReference>
<comment type="similarity">
    <text evidence="10 11">Belongs to the TonB-dependent receptor family.</text>
</comment>
<dbReference type="InterPro" id="IPR036942">
    <property type="entry name" value="Beta-barrel_TonB_sf"/>
</dbReference>
<evidence type="ECO:0000256" key="11">
    <source>
        <dbReference type="RuleBase" id="RU003357"/>
    </source>
</evidence>
<organism evidence="15 16">
    <name type="scientific">Sphingobacterium yanglingense</name>
    <dbReference type="NCBI Taxonomy" id="1437280"/>
    <lineage>
        <taxon>Bacteria</taxon>
        <taxon>Pseudomonadati</taxon>
        <taxon>Bacteroidota</taxon>
        <taxon>Sphingobacteriia</taxon>
        <taxon>Sphingobacteriales</taxon>
        <taxon>Sphingobacteriaceae</taxon>
        <taxon>Sphingobacterium</taxon>
    </lineage>
</organism>
<evidence type="ECO:0000256" key="5">
    <source>
        <dbReference type="ARBA" id="ARBA00022729"/>
    </source>
</evidence>
<evidence type="ECO:0000259" key="13">
    <source>
        <dbReference type="Pfam" id="PF00593"/>
    </source>
</evidence>
<evidence type="ECO:0000256" key="2">
    <source>
        <dbReference type="ARBA" id="ARBA00022448"/>
    </source>
</evidence>
<dbReference type="SUPFAM" id="SSF56935">
    <property type="entry name" value="Porins"/>
    <property type="match status" value="1"/>
</dbReference>
<dbReference type="PANTHER" id="PTHR30069">
    <property type="entry name" value="TONB-DEPENDENT OUTER MEMBRANE RECEPTOR"/>
    <property type="match status" value="1"/>
</dbReference>
<keyword evidence="7 10" id="KW-0472">Membrane</keyword>
<keyword evidence="6 11" id="KW-0798">TonB box</keyword>
<dbReference type="PANTHER" id="PTHR30069:SF29">
    <property type="entry name" value="HEMOGLOBIN AND HEMOGLOBIN-HAPTOGLOBIN-BINDING PROTEIN 1-RELATED"/>
    <property type="match status" value="1"/>
</dbReference>
<dbReference type="OrthoDB" id="9812892at2"/>
<evidence type="ECO:0000256" key="1">
    <source>
        <dbReference type="ARBA" id="ARBA00004571"/>
    </source>
</evidence>
<dbReference type="Pfam" id="PF07715">
    <property type="entry name" value="Plug"/>
    <property type="match status" value="1"/>
</dbReference>
<feature type="chain" id="PRO_5021019942" evidence="12">
    <location>
        <begin position="23"/>
        <end position="798"/>
    </location>
</feature>
<dbReference type="InterPro" id="IPR000531">
    <property type="entry name" value="Beta-barrel_TonB"/>
</dbReference>
<dbReference type="InterPro" id="IPR012910">
    <property type="entry name" value="Plug_dom"/>
</dbReference>
<dbReference type="EMBL" id="SNYV01000013">
    <property type="protein sequence ID" value="TDQ78203.1"/>
    <property type="molecule type" value="Genomic_DNA"/>
</dbReference>
<gene>
    <name evidence="15" type="ORF">CLV99_2183</name>
</gene>
<dbReference type="AlphaFoldDB" id="A0A4R6WEN5"/>
<dbReference type="RefSeq" id="WP_133584447.1">
    <property type="nucleotide sequence ID" value="NZ_SNYV01000013.1"/>
</dbReference>
<evidence type="ECO:0000256" key="9">
    <source>
        <dbReference type="ARBA" id="ARBA00023237"/>
    </source>
</evidence>
<keyword evidence="2 10" id="KW-0813">Transport</keyword>
<evidence type="ECO:0000256" key="3">
    <source>
        <dbReference type="ARBA" id="ARBA00022452"/>
    </source>
</evidence>
<feature type="domain" description="TonB-dependent receptor plug" evidence="14">
    <location>
        <begin position="122"/>
        <end position="225"/>
    </location>
</feature>
<keyword evidence="8 15" id="KW-0675">Receptor</keyword>
<dbReference type="InterPro" id="IPR008969">
    <property type="entry name" value="CarboxyPept-like_regulatory"/>
</dbReference>
<feature type="domain" description="TonB-dependent receptor-like beta-barrel" evidence="13">
    <location>
        <begin position="346"/>
        <end position="767"/>
    </location>
</feature>
<protein>
    <submittedName>
        <fullName evidence="15">Outer membrane receptor protein involved in Fe transport</fullName>
    </submittedName>
</protein>
<dbReference type="PROSITE" id="PS52016">
    <property type="entry name" value="TONB_DEPENDENT_REC_3"/>
    <property type="match status" value="1"/>
</dbReference>
<keyword evidence="16" id="KW-1185">Reference proteome</keyword>
<dbReference type="SUPFAM" id="SSF49464">
    <property type="entry name" value="Carboxypeptidase regulatory domain-like"/>
    <property type="match status" value="1"/>
</dbReference>
<accession>A0A4R6WEN5</accession>
<proteinExistence type="inferred from homology"/>
<dbReference type="InterPro" id="IPR039426">
    <property type="entry name" value="TonB-dep_rcpt-like"/>
</dbReference>
<keyword evidence="4 10" id="KW-0812">Transmembrane</keyword>